<comment type="caution">
    <text evidence="1">The sequence shown here is derived from an EMBL/GenBank/DDBJ whole genome shotgun (WGS) entry which is preliminary data.</text>
</comment>
<name>A0AAD7NJM0_9AGAR</name>
<protein>
    <submittedName>
        <fullName evidence="1">Uncharacterized protein</fullName>
    </submittedName>
</protein>
<keyword evidence="2" id="KW-1185">Reference proteome</keyword>
<accession>A0AAD7NJM0</accession>
<sequence length="321" mass="36541">MFVRFRKWPAFPRKNCQPSVRVTGPQAFFSRPMSNLPNLCGDLPNLPTYVQTYPVCMEAYPTYAATYPTYMETYSTYMETYPTYTETYSTYMETYPTYLETYSTYIAIKLNLLPFPVVRSARFKGQDEGKNNSASDGHLWMCHVTPPLCAIRTAAPALLSVLTWPGNIFNYSLLSRETITLNFYQKVLDAIRDRLDVTTLQGDPWRVNHPAIVSLVACPIVSRDREENIRQSEIGPGQPENLRVPSRHHSEQLFPRKYSAHRQLGSDRPGNLGVSFHHHSEQVGPRRPMANPLWWPSKELIPAATSGIGQTEIFTALPIGK</sequence>
<proteinExistence type="predicted"/>
<dbReference type="Proteomes" id="UP001215280">
    <property type="component" value="Unassembled WGS sequence"/>
</dbReference>
<reference evidence="1" key="1">
    <citation type="submission" date="2023-03" db="EMBL/GenBank/DDBJ databases">
        <title>Massive genome expansion in bonnet fungi (Mycena s.s.) driven by repeated elements and novel gene families across ecological guilds.</title>
        <authorList>
            <consortium name="Lawrence Berkeley National Laboratory"/>
            <person name="Harder C.B."/>
            <person name="Miyauchi S."/>
            <person name="Viragh M."/>
            <person name="Kuo A."/>
            <person name="Thoen E."/>
            <person name="Andreopoulos B."/>
            <person name="Lu D."/>
            <person name="Skrede I."/>
            <person name="Drula E."/>
            <person name="Henrissat B."/>
            <person name="Morin E."/>
            <person name="Kohler A."/>
            <person name="Barry K."/>
            <person name="LaButti K."/>
            <person name="Morin E."/>
            <person name="Salamov A."/>
            <person name="Lipzen A."/>
            <person name="Mereny Z."/>
            <person name="Hegedus B."/>
            <person name="Baldrian P."/>
            <person name="Stursova M."/>
            <person name="Weitz H."/>
            <person name="Taylor A."/>
            <person name="Grigoriev I.V."/>
            <person name="Nagy L.G."/>
            <person name="Martin F."/>
            <person name="Kauserud H."/>
        </authorList>
    </citation>
    <scope>NUCLEOTIDE SEQUENCE</scope>
    <source>
        <strain evidence="1">CBHHK188m</strain>
    </source>
</reference>
<evidence type="ECO:0000313" key="1">
    <source>
        <dbReference type="EMBL" id="KAJ7764642.1"/>
    </source>
</evidence>
<organism evidence="1 2">
    <name type="scientific">Mycena maculata</name>
    <dbReference type="NCBI Taxonomy" id="230809"/>
    <lineage>
        <taxon>Eukaryota</taxon>
        <taxon>Fungi</taxon>
        <taxon>Dikarya</taxon>
        <taxon>Basidiomycota</taxon>
        <taxon>Agaricomycotina</taxon>
        <taxon>Agaricomycetes</taxon>
        <taxon>Agaricomycetidae</taxon>
        <taxon>Agaricales</taxon>
        <taxon>Marasmiineae</taxon>
        <taxon>Mycenaceae</taxon>
        <taxon>Mycena</taxon>
    </lineage>
</organism>
<gene>
    <name evidence="1" type="ORF">DFH07DRAFT_770488</name>
</gene>
<dbReference type="EMBL" id="JARJLG010000037">
    <property type="protein sequence ID" value="KAJ7764642.1"/>
    <property type="molecule type" value="Genomic_DNA"/>
</dbReference>
<dbReference type="AlphaFoldDB" id="A0AAD7NJM0"/>
<evidence type="ECO:0000313" key="2">
    <source>
        <dbReference type="Proteomes" id="UP001215280"/>
    </source>
</evidence>